<feature type="domain" description="Glycosyltransferase 2-like" evidence="1">
    <location>
        <begin position="6"/>
        <end position="120"/>
    </location>
</feature>
<reference evidence="2 3" key="1">
    <citation type="submission" date="2018-06" db="EMBL/GenBank/DDBJ databases">
        <title>Genomic Encyclopedia of Type Strains, Phase III (KMG-III): the genomes of soil and plant-associated and newly described type strains.</title>
        <authorList>
            <person name="Whitman W."/>
        </authorList>
    </citation>
    <scope>NUCLEOTIDE SEQUENCE [LARGE SCALE GENOMIC DNA]</scope>
    <source>
        <strain evidence="2 3">CECT 7945</strain>
    </source>
</reference>
<dbReference type="Pfam" id="PF00535">
    <property type="entry name" value="Glycos_transf_2"/>
    <property type="match status" value="1"/>
</dbReference>
<dbReference type="AlphaFoldDB" id="A0A2V4X073"/>
<sequence length="264" mass="30878">MNALISVIIPVYNSENTIEKVLKSVVNQTYQNFEIIVVNDGSTDGSEKIIKEFFKLNSEINIRYYYQKNKGVSAARNFGLRNAEGAYIMFLDSDDLWVKDKIQRQLEIMKNNSNIDFLGANRDGLKLKSFFGVKFRRINQISGRQLLYKNYFMTSSVVFQREIIPVIGYMNETMSYSEDLEFFLRIASKFNCYLYNESLVYAVTDKPAYGHSGLSANLWKMERGELKAIKLGYKLGFVNFLEYCFISCFSYFKYIRRFIITKLR</sequence>
<dbReference type="Proteomes" id="UP000248054">
    <property type="component" value="Unassembled WGS sequence"/>
</dbReference>
<gene>
    <name evidence="2" type="ORF">DFQ11_101724</name>
</gene>
<dbReference type="RefSeq" id="WP_110474329.1">
    <property type="nucleotide sequence ID" value="NZ_BMWQ01000001.1"/>
</dbReference>
<proteinExistence type="predicted"/>
<dbReference type="InterPro" id="IPR029044">
    <property type="entry name" value="Nucleotide-diphossugar_trans"/>
</dbReference>
<keyword evidence="3" id="KW-1185">Reference proteome</keyword>
<dbReference type="OrthoDB" id="597270at2"/>
<dbReference type="CDD" id="cd00761">
    <property type="entry name" value="Glyco_tranf_GTA_type"/>
    <property type="match status" value="1"/>
</dbReference>
<name>A0A2V4X073_9FLAO</name>
<dbReference type="GO" id="GO:0016758">
    <property type="term" value="F:hexosyltransferase activity"/>
    <property type="evidence" value="ECO:0007669"/>
    <property type="project" value="UniProtKB-ARBA"/>
</dbReference>
<protein>
    <submittedName>
        <fullName evidence="2">Glycosyltransferase involved in cell wall biosynthesis</fullName>
    </submittedName>
</protein>
<comment type="caution">
    <text evidence="2">The sequence shown here is derived from an EMBL/GenBank/DDBJ whole genome shotgun (WGS) entry which is preliminary data.</text>
</comment>
<dbReference type="Gene3D" id="3.90.550.10">
    <property type="entry name" value="Spore Coat Polysaccharide Biosynthesis Protein SpsA, Chain A"/>
    <property type="match status" value="1"/>
</dbReference>
<accession>A0A2V4X073</accession>
<dbReference type="PANTHER" id="PTHR22916">
    <property type="entry name" value="GLYCOSYLTRANSFERASE"/>
    <property type="match status" value="1"/>
</dbReference>
<dbReference type="InterPro" id="IPR001173">
    <property type="entry name" value="Glyco_trans_2-like"/>
</dbReference>
<dbReference type="PANTHER" id="PTHR22916:SF3">
    <property type="entry name" value="UDP-GLCNAC:BETAGAL BETA-1,3-N-ACETYLGLUCOSAMINYLTRANSFERASE-LIKE PROTEIN 1"/>
    <property type="match status" value="1"/>
</dbReference>
<evidence type="ECO:0000259" key="1">
    <source>
        <dbReference type="Pfam" id="PF00535"/>
    </source>
</evidence>
<evidence type="ECO:0000313" key="2">
    <source>
        <dbReference type="EMBL" id="PYE83292.1"/>
    </source>
</evidence>
<keyword evidence="2" id="KW-0808">Transferase</keyword>
<dbReference type="EMBL" id="QJTD01000001">
    <property type="protein sequence ID" value="PYE83292.1"/>
    <property type="molecule type" value="Genomic_DNA"/>
</dbReference>
<evidence type="ECO:0000313" key="3">
    <source>
        <dbReference type="Proteomes" id="UP000248054"/>
    </source>
</evidence>
<dbReference type="SUPFAM" id="SSF53448">
    <property type="entry name" value="Nucleotide-diphospho-sugar transferases"/>
    <property type="match status" value="1"/>
</dbReference>
<organism evidence="2 3">
    <name type="scientific">Winogradskyella epiphytica</name>
    <dbReference type="NCBI Taxonomy" id="262005"/>
    <lineage>
        <taxon>Bacteria</taxon>
        <taxon>Pseudomonadati</taxon>
        <taxon>Bacteroidota</taxon>
        <taxon>Flavobacteriia</taxon>
        <taxon>Flavobacteriales</taxon>
        <taxon>Flavobacteriaceae</taxon>
        <taxon>Winogradskyella</taxon>
    </lineage>
</organism>